<name>A0A380THA2_9ZZZZ</name>
<dbReference type="SUPFAM" id="SSF51182">
    <property type="entry name" value="RmlC-like cupins"/>
    <property type="match status" value="1"/>
</dbReference>
<reference evidence="2" key="1">
    <citation type="submission" date="2018-07" db="EMBL/GenBank/DDBJ databases">
        <authorList>
            <person name="Quirk P.G."/>
            <person name="Krulwich T.A."/>
        </authorList>
    </citation>
    <scope>NUCLEOTIDE SEQUENCE</scope>
</reference>
<dbReference type="CDD" id="cd07005">
    <property type="entry name" value="cupin_WbuC-like"/>
    <property type="match status" value="1"/>
</dbReference>
<dbReference type="NCBIfam" id="TIGR04366">
    <property type="entry name" value="cupin_WbuC"/>
    <property type="match status" value="1"/>
</dbReference>
<sequence length="164" mass="17535">MKAITTEALEALSQAATGRARLRANWDIHASATDPVQRFCNAIEPGSYIRPHRHGEAGKWELSIALKGRVVLVLFTPEGVLSERIVLSAGGPTFGIETAPGTWHSFAGLEPGSVLFELKPGPYDPAADKDFAAWAPPEGDPRCSLFEAWFRTGAIGSAPPTSQP</sequence>
<dbReference type="EMBL" id="UIDG01000306">
    <property type="protein sequence ID" value="SUS07081.1"/>
    <property type="molecule type" value="Genomic_DNA"/>
</dbReference>
<gene>
    <name evidence="2" type="ORF">DF3PB_3740003</name>
</gene>
<dbReference type="InterPro" id="IPR014710">
    <property type="entry name" value="RmlC-like_jellyroll"/>
</dbReference>
<organism evidence="2">
    <name type="scientific">metagenome</name>
    <dbReference type="NCBI Taxonomy" id="256318"/>
    <lineage>
        <taxon>unclassified sequences</taxon>
        <taxon>metagenomes</taxon>
    </lineage>
</organism>
<evidence type="ECO:0000313" key="2">
    <source>
        <dbReference type="EMBL" id="SUS07081.1"/>
    </source>
</evidence>
<proteinExistence type="predicted"/>
<protein>
    <recommendedName>
        <fullName evidence="1">Cupin fold metalloprotein WbuC cupin domain-containing protein</fullName>
    </recommendedName>
</protein>
<evidence type="ECO:0000259" key="1">
    <source>
        <dbReference type="Pfam" id="PF19480"/>
    </source>
</evidence>
<dbReference type="InterPro" id="IPR027565">
    <property type="entry name" value="Cupin_WbuC"/>
</dbReference>
<dbReference type="AlphaFoldDB" id="A0A380THA2"/>
<dbReference type="Gene3D" id="2.60.120.10">
    <property type="entry name" value="Jelly Rolls"/>
    <property type="match status" value="1"/>
</dbReference>
<feature type="domain" description="Cupin fold metalloprotein WbuC cupin" evidence="1">
    <location>
        <begin position="4"/>
        <end position="87"/>
    </location>
</feature>
<dbReference type="InterPro" id="IPR011051">
    <property type="entry name" value="RmlC_Cupin_sf"/>
</dbReference>
<dbReference type="InterPro" id="IPR046058">
    <property type="entry name" value="WbuC_cupin"/>
</dbReference>
<accession>A0A380THA2</accession>
<dbReference type="Pfam" id="PF19480">
    <property type="entry name" value="DUF6016"/>
    <property type="match status" value="1"/>
</dbReference>